<reference evidence="1" key="1">
    <citation type="submission" date="2019-02" db="EMBL/GenBank/DDBJ databases">
        <authorList>
            <person name="Li S.-H."/>
        </authorList>
    </citation>
    <scope>NUCLEOTIDE SEQUENCE</scope>
    <source>
        <strain evidence="1">IMCC14734</strain>
    </source>
</reference>
<evidence type="ECO:0000313" key="1">
    <source>
        <dbReference type="EMBL" id="MCX2982875.1"/>
    </source>
</evidence>
<dbReference type="NCBIfam" id="TIGR03184">
    <property type="entry name" value="DNA_S_dndE"/>
    <property type="match status" value="1"/>
</dbReference>
<dbReference type="EMBL" id="SHNN01000004">
    <property type="protein sequence ID" value="MCX2982875.1"/>
    <property type="molecule type" value="Genomic_DNA"/>
</dbReference>
<dbReference type="Gene3D" id="1.10.1220.160">
    <property type="entry name" value="DNA sulphur modification protein DndE"/>
    <property type="match status" value="1"/>
</dbReference>
<protein>
    <submittedName>
        <fullName evidence="1">DNA sulfur modification protein DndE</fullName>
    </submittedName>
</protein>
<accession>A0ABT3TKV4</accession>
<dbReference type="InterPro" id="IPR014969">
    <property type="entry name" value="DNA_S_DndE"/>
</dbReference>
<dbReference type="InterPro" id="IPR038472">
    <property type="entry name" value="DndE_sf"/>
</dbReference>
<dbReference type="RefSeq" id="WP_279246900.1">
    <property type="nucleotide sequence ID" value="NZ_SHNN01000004.1"/>
</dbReference>
<dbReference type="Proteomes" id="UP001143362">
    <property type="component" value="Unassembled WGS sequence"/>
</dbReference>
<gene>
    <name evidence="1" type="primary">dndE</name>
    <name evidence="1" type="ORF">EYC98_18585</name>
</gene>
<proteinExistence type="predicted"/>
<name>A0ABT3TKV4_9GAMM</name>
<comment type="caution">
    <text evidence="1">The sequence shown here is derived from an EMBL/GenBank/DDBJ whole genome shotgun (WGS) entry which is preliminary data.</text>
</comment>
<evidence type="ECO:0000313" key="2">
    <source>
        <dbReference type="Proteomes" id="UP001143362"/>
    </source>
</evidence>
<dbReference type="Pfam" id="PF08870">
    <property type="entry name" value="DndE"/>
    <property type="match status" value="1"/>
</dbReference>
<keyword evidence="2" id="KW-1185">Reference proteome</keyword>
<sequence length="116" mass="13119">MLPNKMKISESATHCLRRLQSNTGLTVNIGARLAFFVSIEQGFTFDVQQRAMEFGGRELDKFTWLGEHSLVVEFLLGEKYPGLNRRDTHHAWACHVADGATKLDQRNSIMGLIDNL</sequence>
<organism evidence="1 2">
    <name type="scientific">Candidatus Litorirhabdus singularis</name>
    <dbReference type="NCBI Taxonomy" id="2518993"/>
    <lineage>
        <taxon>Bacteria</taxon>
        <taxon>Pseudomonadati</taxon>
        <taxon>Pseudomonadota</taxon>
        <taxon>Gammaproteobacteria</taxon>
        <taxon>Cellvibrionales</taxon>
        <taxon>Halieaceae</taxon>
        <taxon>Candidatus Litorirhabdus</taxon>
    </lineage>
</organism>